<reference evidence="10 11" key="1">
    <citation type="submission" date="2015-06" db="EMBL/GenBank/DDBJ databases">
        <title>Survival trade-offs in plant roots during colonization by closely related pathogenic and mutualistic fungi.</title>
        <authorList>
            <person name="Hacquard S."/>
            <person name="Kracher B."/>
            <person name="Hiruma K."/>
            <person name="Weinman A."/>
            <person name="Muench P."/>
            <person name="Garrido Oter R."/>
            <person name="Ver Loren van Themaat E."/>
            <person name="Dallerey J.-F."/>
            <person name="Damm U."/>
            <person name="Henrissat B."/>
            <person name="Lespinet O."/>
            <person name="Thon M."/>
            <person name="Kemen E."/>
            <person name="McHardy A.C."/>
            <person name="Schulze-Lefert P."/>
            <person name="O'Connell R.J."/>
        </authorList>
    </citation>
    <scope>NUCLEOTIDE SEQUENCE [LARGE SCALE GENOMIC DNA]</scope>
    <source>
        <strain evidence="10 11">MAFF 238704</strain>
    </source>
</reference>
<comment type="caution">
    <text evidence="10">The sequence shown here is derived from an EMBL/GenBank/DDBJ whole genome shotgun (WGS) entry which is preliminary data.</text>
</comment>
<gene>
    <name evidence="10" type="ORF">CI238_02883</name>
</gene>
<evidence type="ECO:0000256" key="7">
    <source>
        <dbReference type="ARBA" id="ARBA00025735"/>
    </source>
</evidence>
<accession>A0A166LHK9</accession>
<keyword evidence="6" id="KW-0137">Centromere</keyword>
<keyword evidence="4" id="KW-0995">Kinetochore</keyword>
<dbReference type="PANTHER" id="PTHR48122:SF1">
    <property type="entry name" value="CENTROMERE PROTEIN H"/>
    <property type="match status" value="1"/>
</dbReference>
<dbReference type="GO" id="GO:0000776">
    <property type="term" value="C:kinetochore"/>
    <property type="evidence" value="ECO:0007669"/>
    <property type="project" value="UniProtKB-KW"/>
</dbReference>
<evidence type="ECO:0000256" key="6">
    <source>
        <dbReference type="ARBA" id="ARBA00023328"/>
    </source>
</evidence>
<dbReference type="InterPro" id="IPR008426">
    <property type="entry name" value="CENP-H_C"/>
</dbReference>
<evidence type="ECO:0000256" key="8">
    <source>
        <dbReference type="SAM" id="MobiDB-lite"/>
    </source>
</evidence>
<name>A0A166LHK9_COLIC</name>
<dbReference type="Proteomes" id="UP000076584">
    <property type="component" value="Unassembled WGS sequence"/>
</dbReference>
<evidence type="ECO:0000313" key="11">
    <source>
        <dbReference type="Proteomes" id="UP000076584"/>
    </source>
</evidence>
<keyword evidence="5" id="KW-0539">Nucleus</keyword>
<dbReference type="EMBL" id="LFIW01002754">
    <property type="protein sequence ID" value="KZL63528.1"/>
    <property type="molecule type" value="Genomic_DNA"/>
</dbReference>
<dbReference type="GO" id="GO:0051382">
    <property type="term" value="P:kinetochore assembly"/>
    <property type="evidence" value="ECO:0007669"/>
    <property type="project" value="InterPro"/>
</dbReference>
<dbReference type="InterPro" id="IPR040034">
    <property type="entry name" value="CENP-H"/>
</dbReference>
<comment type="subcellular location">
    <subcellularLocation>
        <location evidence="2">Chromosome</location>
        <location evidence="2">Centromere</location>
        <location evidence="2">Kinetochore</location>
    </subcellularLocation>
    <subcellularLocation>
        <location evidence="1">Nucleus</location>
    </subcellularLocation>
</comment>
<dbReference type="GO" id="GO:0007052">
    <property type="term" value="P:mitotic spindle organization"/>
    <property type="evidence" value="ECO:0007669"/>
    <property type="project" value="TreeGrafter"/>
</dbReference>
<evidence type="ECO:0000259" key="9">
    <source>
        <dbReference type="Pfam" id="PF05837"/>
    </source>
</evidence>
<evidence type="ECO:0000256" key="1">
    <source>
        <dbReference type="ARBA" id="ARBA00004123"/>
    </source>
</evidence>
<organism evidence="10 11">
    <name type="scientific">Colletotrichum incanum</name>
    <name type="common">Soybean anthracnose fungus</name>
    <dbReference type="NCBI Taxonomy" id="1573173"/>
    <lineage>
        <taxon>Eukaryota</taxon>
        <taxon>Fungi</taxon>
        <taxon>Dikarya</taxon>
        <taxon>Ascomycota</taxon>
        <taxon>Pezizomycotina</taxon>
        <taxon>Sordariomycetes</taxon>
        <taxon>Hypocreomycetidae</taxon>
        <taxon>Glomerellales</taxon>
        <taxon>Glomerellaceae</taxon>
        <taxon>Colletotrichum</taxon>
        <taxon>Colletotrichum spaethianum species complex</taxon>
    </lineage>
</organism>
<dbReference type="Pfam" id="PF05837">
    <property type="entry name" value="CENP-H"/>
    <property type="match status" value="1"/>
</dbReference>
<dbReference type="GO" id="GO:0007059">
    <property type="term" value="P:chromosome segregation"/>
    <property type="evidence" value="ECO:0007669"/>
    <property type="project" value="TreeGrafter"/>
</dbReference>
<evidence type="ECO:0000256" key="5">
    <source>
        <dbReference type="ARBA" id="ARBA00023242"/>
    </source>
</evidence>
<feature type="domain" description="Centromere protein H C-terminal" evidence="9">
    <location>
        <begin position="35"/>
        <end position="238"/>
    </location>
</feature>
<dbReference type="GO" id="GO:0043515">
    <property type="term" value="F:kinetochore binding"/>
    <property type="evidence" value="ECO:0007669"/>
    <property type="project" value="TreeGrafter"/>
</dbReference>
<proteinExistence type="inferred from homology"/>
<dbReference type="AlphaFoldDB" id="A0A166LHK9"/>
<dbReference type="PANTHER" id="PTHR48122">
    <property type="entry name" value="CENTROMERE PROTEIN H"/>
    <property type="match status" value="1"/>
</dbReference>
<feature type="region of interest" description="Disordered" evidence="8">
    <location>
        <begin position="1"/>
        <end position="21"/>
    </location>
</feature>
<dbReference type="GO" id="GO:0005634">
    <property type="term" value="C:nucleus"/>
    <property type="evidence" value="ECO:0007669"/>
    <property type="project" value="UniProtKB-SubCell"/>
</dbReference>
<evidence type="ECO:0000256" key="2">
    <source>
        <dbReference type="ARBA" id="ARBA00004629"/>
    </source>
</evidence>
<feature type="compositionally biased region" description="Polar residues" evidence="8">
    <location>
        <begin position="1"/>
        <end position="20"/>
    </location>
</feature>
<dbReference type="STRING" id="1573173.A0A166LHK9"/>
<comment type="similarity">
    <text evidence="7">Belongs to the CENP-H/MCM16 family.</text>
</comment>
<keyword evidence="11" id="KW-1185">Reference proteome</keyword>
<evidence type="ECO:0000313" key="10">
    <source>
        <dbReference type="EMBL" id="KZL63528.1"/>
    </source>
</evidence>
<protein>
    <recommendedName>
        <fullName evidence="9">Centromere protein H C-terminal domain-containing protein</fullName>
    </recommendedName>
</protein>
<keyword evidence="3" id="KW-0158">Chromosome</keyword>
<sequence length="240" mass="26369">LMPKTNPTMNAPQDQSTAEQAANAPTLLLSKDEHRVLALYDELRDLEVKVALIKAQQSYTLDSSIHNTEENMRQALQDAAKARAGWLLRNDITDSVITANPILKAVHSSTQSTPIETDLLPHVRARDTASVALSETSSDIRAAVNELTDVEAEDLRVGRRNVELAAEILRLAEEAETRRAGETDDAVVQAEVARLRAEVKASRQRWKVMKGTASAIIVGSGIDWTRDEALTDIVLDPEDE</sequence>
<evidence type="ECO:0000256" key="3">
    <source>
        <dbReference type="ARBA" id="ARBA00022454"/>
    </source>
</evidence>
<feature type="non-terminal residue" evidence="10">
    <location>
        <position position="1"/>
    </location>
</feature>
<evidence type="ECO:0000256" key="4">
    <source>
        <dbReference type="ARBA" id="ARBA00022838"/>
    </source>
</evidence>